<name>I3IGT9_9BACT</name>
<sequence>MVSLIACGHCRAKISDSALRCPICLKETGDQQTLAKKIGLSAAGTAAVLLTGPLGIAAALMSGIFTLYVNRQLKNLAKNLCAIDSFELTGGISVFVTETHFIMILSGAGSSIDLPGFLRSDLHNAFIDEGRSKSRGFIFKERTVLHLDYFDTNYRKREVHEDYKFKGKNSRPMAELAFLKFMEYQIR</sequence>
<proteinExistence type="predicted"/>
<organism evidence="2 3">
    <name type="scientific">Candidatus Jettenia caeni</name>
    <dbReference type="NCBI Taxonomy" id="247490"/>
    <lineage>
        <taxon>Bacteria</taxon>
        <taxon>Pseudomonadati</taxon>
        <taxon>Planctomycetota</taxon>
        <taxon>Candidatus Brocadiia</taxon>
        <taxon>Candidatus Brocadiales</taxon>
        <taxon>Candidatus Brocadiaceae</taxon>
        <taxon>Candidatus Jettenia</taxon>
    </lineage>
</organism>
<evidence type="ECO:0000313" key="2">
    <source>
        <dbReference type="EMBL" id="GAB60934.1"/>
    </source>
</evidence>
<evidence type="ECO:0000256" key="1">
    <source>
        <dbReference type="SAM" id="Phobius"/>
    </source>
</evidence>
<keyword evidence="1" id="KW-0812">Transmembrane</keyword>
<dbReference type="Proteomes" id="UP000002985">
    <property type="component" value="Unassembled WGS sequence"/>
</dbReference>
<keyword evidence="3" id="KW-1185">Reference proteome</keyword>
<dbReference type="EMBL" id="BAFH01000002">
    <property type="protein sequence ID" value="GAB60934.1"/>
    <property type="molecule type" value="Genomic_DNA"/>
</dbReference>
<dbReference type="AlphaFoldDB" id="I3IGT9"/>
<gene>
    <name evidence="2" type="ORF">KSU1_B0077</name>
</gene>
<reference evidence="2 3" key="1">
    <citation type="journal article" date="2012" name="FEBS Lett.">
        <title>Anammox organism KSU-1 expresses a NirK-type copper-containing nitrite reductase instead of a NirS-type with cytochrome cd1.</title>
        <authorList>
            <person name="Hira D."/>
            <person name="Toh H."/>
            <person name="Migita C.T."/>
            <person name="Okubo H."/>
            <person name="Nishiyama T."/>
            <person name="Hattori M."/>
            <person name="Furukawa K."/>
            <person name="Fujii T."/>
        </authorList>
    </citation>
    <scope>NUCLEOTIDE SEQUENCE [LARGE SCALE GENOMIC DNA]</scope>
</reference>
<keyword evidence="1" id="KW-1133">Transmembrane helix</keyword>
<comment type="caution">
    <text evidence="2">The sequence shown here is derived from an EMBL/GenBank/DDBJ whole genome shotgun (WGS) entry which is preliminary data.</text>
</comment>
<feature type="transmembrane region" description="Helical" evidence="1">
    <location>
        <begin position="46"/>
        <end position="69"/>
    </location>
</feature>
<protein>
    <submittedName>
        <fullName evidence="2">Uncharacterized protein</fullName>
    </submittedName>
</protein>
<evidence type="ECO:0000313" key="3">
    <source>
        <dbReference type="Proteomes" id="UP000002985"/>
    </source>
</evidence>
<keyword evidence="1" id="KW-0472">Membrane</keyword>
<accession>I3IGT9</accession>